<protein>
    <submittedName>
        <fullName evidence="2">Uncharacterized protein</fullName>
    </submittedName>
</protein>
<dbReference type="PANTHER" id="PTHR16291:SF0">
    <property type="entry name" value="NUCLEAR CAP-BINDING PROTEIN SUBUNIT 3"/>
    <property type="match status" value="1"/>
</dbReference>
<dbReference type="InterPro" id="IPR019416">
    <property type="entry name" value="NCBP3"/>
</dbReference>
<gene>
    <name evidence="2" type="ORF">PPAR00522_LOCUS13365</name>
</gene>
<feature type="region of interest" description="Disordered" evidence="1">
    <location>
        <begin position="1"/>
        <end position="26"/>
    </location>
</feature>
<dbReference type="GO" id="GO:0000340">
    <property type="term" value="F:RNA 7-methylguanosine cap binding"/>
    <property type="evidence" value="ECO:0007669"/>
    <property type="project" value="InterPro"/>
</dbReference>
<feature type="region of interest" description="Disordered" evidence="1">
    <location>
        <begin position="242"/>
        <end position="381"/>
    </location>
</feature>
<sequence length="538" mass="61275">MAQSNRIVFNLSAPPPTKLDHERTKHQNRAHRFQTNFVEPTKTRPEFAVAKNNRPGFKTGFDLYSEEEIKKREDRSSRFGVSSSLCYNLDEELEAKKSRAEKFGIEWRTDDSVNNGCECPRWEVSRDVARKPEAIYMHGTDRMSMWDILKFWDSYSPVSVDRLDPSSSVVFFKDAETTKRALVGQGHPVPPADTAANAIINPLDLLADMSYLWHRVVLSSGERRDGTARTAIWYRMATVSDVPPPSSQLHGRREGGENRGGNQPRYRSGGNDGSNSFASRLSRSRNRVYNQRPPLRNLNWDEPSAIDASEQLGRRLAPDENNSRKLARRREDKDGIQIQDRREMDEREERMGGMGDREEEDDGAEWDETCDAEENNDEMEEDGEVIEEGFKLSSGISVNGMKKRARAHRGGKVVRLRKLRQVLGVRSNGVDAHFGRRRKLVVAKVTQDDTFADLEKEDEIYRELDRFGFANEEEADDEIDSLYLAKGGGKMGDDEPVLNPVEEHKPVVIKGNDLRVILEGNAQLKKNQDDYSLLDLLT</sequence>
<proteinExistence type="predicted"/>
<accession>A0A7S0YG61</accession>
<feature type="compositionally biased region" description="Acidic residues" evidence="1">
    <location>
        <begin position="357"/>
        <end position="381"/>
    </location>
</feature>
<dbReference type="EMBL" id="HBFM01020539">
    <property type="protein sequence ID" value="CAD8777933.1"/>
    <property type="molecule type" value="Transcribed_RNA"/>
</dbReference>
<dbReference type="GO" id="GO:0005634">
    <property type="term" value="C:nucleus"/>
    <property type="evidence" value="ECO:0007669"/>
    <property type="project" value="TreeGrafter"/>
</dbReference>
<feature type="compositionally biased region" description="Basic and acidic residues" evidence="1">
    <location>
        <begin position="312"/>
        <end position="351"/>
    </location>
</feature>
<evidence type="ECO:0000256" key="1">
    <source>
        <dbReference type="SAM" id="MobiDB-lite"/>
    </source>
</evidence>
<dbReference type="PANTHER" id="PTHR16291">
    <property type="entry name" value="NUCLEAR CAP-BINDING PROTEIN SUBUNIT 3"/>
    <property type="match status" value="1"/>
</dbReference>
<evidence type="ECO:0000313" key="2">
    <source>
        <dbReference type="EMBL" id="CAD8777933.1"/>
    </source>
</evidence>
<organism evidence="2">
    <name type="scientific">Polytomella parva</name>
    <dbReference type="NCBI Taxonomy" id="51329"/>
    <lineage>
        <taxon>Eukaryota</taxon>
        <taxon>Viridiplantae</taxon>
        <taxon>Chlorophyta</taxon>
        <taxon>core chlorophytes</taxon>
        <taxon>Chlorophyceae</taxon>
        <taxon>CS clade</taxon>
        <taxon>Chlamydomonadales</taxon>
        <taxon>Chlamydomonadaceae</taxon>
        <taxon>Polytomella</taxon>
    </lineage>
</organism>
<reference evidence="2" key="1">
    <citation type="submission" date="2021-01" db="EMBL/GenBank/DDBJ databases">
        <authorList>
            <person name="Corre E."/>
            <person name="Pelletier E."/>
            <person name="Niang G."/>
            <person name="Scheremetjew M."/>
            <person name="Finn R."/>
            <person name="Kale V."/>
            <person name="Holt S."/>
            <person name="Cochrane G."/>
            <person name="Meng A."/>
            <person name="Brown T."/>
            <person name="Cohen L."/>
        </authorList>
    </citation>
    <scope>NUCLEOTIDE SEQUENCE</scope>
    <source>
        <strain evidence="2">SAG 63-3</strain>
    </source>
</reference>
<name>A0A7S0YG61_9CHLO</name>
<dbReference type="AlphaFoldDB" id="A0A7S0YG61"/>
<dbReference type="GO" id="GO:0003729">
    <property type="term" value="F:mRNA binding"/>
    <property type="evidence" value="ECO:0007669"/>
    <property type="project" value="InterPro"/>
</dbReference>